<feature type="chain" id="PRO_5036220203" evidence="1">
    <location>
        <begin position="18"/>
        <end position="59"/>
    </location>
</feature>
<dbReference type="Proteomes" id="UP000012960">
    <property type="component" value="Unplaced"/>
</dbReference>
<reference evidence="3" key="2">
    <citation type="submission" date="2021-05" db="UniProtKB">
        <authorList>
            <consortium name="EnsemblPlants"/>
        </authorList>
    </citation>
    <scope>IDENTIFICATION</scope>
    <source>
        <strain evidence="3">subsp. malaccensis</strain>
    </source>
</reference>
<feature type="signal peptide" evidence="1">
    <location>
        <begin position="1"/>
        <end position="17"/>
    </location>
</feature>
<evidence type="ECO:0000313" key="3">
    <source>
        <dbReference type="EnsemblPlants" id="Ma10_p22220.1"/>
    </source>
</evidence>
<name>A0A804KZ14_MUSAM</name>
<dbReference type="Gramene" id="Ma10_t22220.1">
    <property type="protein sequence ID" value="Ma10_p22220.1"/>
    <property type="gene ID" value="Ma10_g22220"/>
</dbReference>
<accession>A0A804KZ14</accession>
<organism evidence="3 4">
    <name type="scientific">Musa acuminata subsp. malaccensis</name>
    <name type="common">Wild banana</name>
    <name type="synonym">Musa malaccensis</name>
    <dbReference type="NCBI Taxonomy" id="214687"/>
    <lineage>
        <taxon>Eukaryota</taxon>
        <taxon>Viridiplantae</taxon>
        <taxon>Streptophyta</taxon>
        <taxon>Embryophyta</taxon>
        <taxon>Tracheophyta</taxon>
        <taxon>Spermatophyta</taxon>
        <taxon>Magnoliopsida</taxon>
        <taxon>Liliopsida</taxon>
        <taxon>Zingiberales</taxon>
        <taxon>Musaceae</taxon>
        <taxon>Musa</taxon>
    </lineage>
</organism>
<protein>
    <submittedName>
        <fullName evidence="2">(wild Malaysian banana) hypothetical protein</fullName>
    </submittedName>
</protein>
<dbReference type="EMBL" id="HG996476">
    <property type="protein sequence ID" value="CAG1854285.1"/>
    <property type="molecule type" value="Genomic_DNA"/>
</dbReference>
<reference evidence="2" key="1">
    <citation type="submission" date="2021-03" db="EMBL/GenBank/DDBJ databases">
        <authorList>
            <consortium name="Genoscope - CEA"/>
            <person name="William W."/>
        </authorList>
    </citation>
    <scope>NUCLEOTIDE SEQUENCE</scope>
    <source>
        <strain evidence="2">Doubled-haploid Pahang</strain>
    </source>
</reference>
<proteinExistence type="predicted"/>
<evidence type="ECO:0000256" key="1">
    <source>
        <dbReference type="SAM" id="SignalP"/>
    </source>
</evidence>
<keyword evidence="4" id="KW-1185">Reference proteome</keyword>
<gene>
    <name evidence="2" type="ORF">GSMUA_325110.1</name>
</gene>
<evidence type="ECO:0000313" key="2">
    <source>
        <dbReference type="EMBL" id="CAG1854285.1"/>
    </source>
</evidence>
<sequence>MMWISALYFDILGALNAVTNLPASSGTAACYCLKDCVPLTSTRRGRHRTPHIRWVRSFA</sequence>
<keyword evidence="1" id="KW-0732">Signal</keyword>
<dbReference type="AlphaFoldDB" id="A0A804KZ14"/>
<dbReference type="InParanoid" id="A0A804KZ14"/>
<evidence type="ECO:0000313" key="4">
    <source>
        <dbReference type="Proteomes" id="UP000012960"/>
    </source>
</evidence>
<dbReference type="EnsemblPlants" id="Ma10_t22220.1">
    <property type="protein sequence ID" value="Ma10_p22220.1"/>
    <property type="gene ID" value="Ma10_g22220"/>
</dbReference>